<comment type="caution">
    <text evidence="2">The sequence shown here is derived from an EMBL/GenBank/DDBJ whole genome shotgun (WGS) entry which is preliminary data.</text>
</comment>
<keyword evidence="3" id="KW-1185">Reference proteome</keyword>
<dbReference type="EMBL" id="BSFJ01000019">
    <property type="protein sequence ID" value="GLK72831.1"/>
    <property type="molecule type" value="Genomic_DNA"/>
</dbReference>
<proteinExistence type="predicted"/>
<feature type="region of interest" description="Disordered" evidence="1">
    <location>
        <begin position="48"/>
        <end position="84"/>
    </location>
</feature>
<accession>A0A9W6JAJ1</accession>
<dbReference type="AlphaFoldDB" id="A0A9W6JAJ1"/>
<evidence type="ECO:0000313" key="3">
    <source>
        <dbReference type="Proteomes" id="UP001143370"/>
    </source>
</evidence>
<protein>
    <submittedName>
        <fullName evidence="2">Uncharacterized protein</fullName>
    </submittedName>
</protein>
<gene>
    <name evidence="2" type="ORF">GCM10017643_29470</name>
</gene>
<sequence>MWAEPAVVRFIGGVPFTREAAWSRLLRHPGLWTFLGFGSFAVRKAFPPAQKESRRPGGASGFPFFTQKPAAGAGSGGLDQPTRRLTAEVLPERWSVCSSKDTFSPSRRPCRPER</sequence>
<evidence type="ECO:0000313" key="2">
    <source>
        <dbReference type="EMBL" id="GLK72831.1"/>
    </source>
</evidence>
<name>A0A9W6JAJ1_9HYPH</name>
<evidence type="ECO:0000256" key="1">
    <source>
        <dbReference type="SAM" id="MobiDB-lite"/>
    </source>
</evidence>
<organism evidence="2 3">
    <name type="scientific">Ancylobacter dichloromethanicus</name>
    <dbReference type="NCBI Taxonomy" id="518825"/>
    <lineage>
        <taxon>Bacteria</taxon>
        <taxon>Pseudomonadati</taxon>
        <taxon>Pseudomonadota</taxon>
        <taxon>Alphaproteobacteria</taxon>
        <taxon>Hyphomicrobiales</taxon>
        <taxon>Xanthobacteraceae</taxon>
        <taxon>Ancylobacter</taxon>
    </lineage>
</organism>
<dbReference type="Proteomes" id="UP001143370">
    <property type="component" value="Unassembled WGS sequence"/>
</dbReference>
<reference evidence="2" key="2">
    <citation type="submission" date="2023-01" db="EMBL/GenBank/DDBJ databases">
        <authorList>
            <person name="Sun Q."/>
            <person name="Evtushenko L."/>
        </authorList>
    </citation>
    <scope>NUCLEOTIDE SEQUENCE</scope>
    <source>
        <strain evidence="2">VKM B-2484</strain>
    </source>
</reference>
<reference evidence="2" key="1">
    <citation type="journal article" date="2014" name="Int. J. Syst. Evol. Microbiol.">
        <title>Complete genome sequence of Corynebacterium casei LMG S-19264T (=DSM 44701T), isolated from a smear-ripened cheese.</title>
        <authorList>
            <consortium name="US DOE Joint Genome Institute (JGI-PGF)"/>
            <person name="Walter F."/>
            <person name="Albersmeier A."/>
            <person name="Kalinowski J."/>
            <person name="Ruckert C."/>
        </authorList>
    </citation>
    <scope>NUCLEOTIDE SEQUENCE</scope>
    <source>
        <strain evidence="2">VKM B-2484</strain>
    </source>
</reference>